<comment type="caution">
    <text evidence="1">The sequence shown here is derived from an EMBL/GenBank/DDBJ whole genome shotgun (WGS) entry which is preliminary data.</text>
</comment>
<accession>A0ABQ4Y085</accession>
<protein>
    <submittedName>
        <fullName evidence="1">Uncharacterized protein</fullName>
    </submittedName>
</protein>
<evidence type="ECO:0000313" key="2">
    <source>
        <dbReference type="Proteomes" id="UP001151760"/>
    </source>
</evidence>
<evidence type="ECO:0000313" key="1">
    <source>
        <dbReference type="EMBL" id="GJS70561.1"/>
    </source>
</evidence>
<reference evidence="1" key="2">
    <citation type="submission" date="2022-01" db="EMBL/GenBank/DDBJ databases">
        <authorList>
            <person name="Yamashiro T."/>
            <person name="Shiraishi A."/>
            <person name="Satake H."/>
            <person name="Nakayama K."/>
        </authorList>
    </citation>
    <scope>NUCLEOTIDE SEQUENCE</scope>
</reference>
<reference evidence="1" key="1">
    <citation type="journal article" date="2022" name="Int. J. Mol. Sci.">
        <title>Draft Genome of Tanacetum Coccineum: Genomic Comparison of Closely Related Tanacetum-Family Plants.</title>
        <authorList>
            <person name="Yamashiro T."/>
            <person name="Shiraishi A."/>
            <person name="Nakayama K."/>
            <person name="Satake H."/>
        </authorList>
    </citation>
    <scope>NUCLEOTIDE SEQUENCE</scope>
</reference>
<proteinExistence type="predicted"/>
<gene>
    <name evidence="1" type="ORF">Tco_0703402</name>
</gene>
<dbReference type="EMBL" id="BQNB010009942">
    <property type="protein sequence ID" value="GJS70561.1"/>
    <property type="molecule type" value="Genomic_DNA"/>
</dbReference>
<name>A0ABQ4Y085_9ASTR</name>
<dbReference type="Proteomes" id="UP001151760">
    <property type="component" value="Unassembled WGS sequence"/>
</dbReference>
<organism evidence="1 2">
    <name type="scientific">Tanacetum coccineum</name>
    <dbReference type="NCBI Taxonomy" id="301880"/>
    <lineage>
        <taxon>Eukaryota</taxon>
        <taxon>Viridiplantae</taxon>
        <taxon>Streptophyta</taxon>
        <taxon>Embryophyta</taxon>
        <taxon>Tracheophyta</taxon>
        <taxon>Spermatophyta</taxon>
        <taxon>Magnoliopsida</taxon>
        <taxon>eudicotyledons</taxon>
        <taxon>Gunneridae</taxon>
        <taxon>Pentapetalae</taxon>
        <taxon>asterids</taxon>
        <taxon>campanulids</taxon>
        <taxon>Asterales</taxon>
        <taxon>Asteraceae</taxon>
        <taxon>Asteroideae</taxon>
        <taxon>Anthemideae</taxon>
        <taxon>Anthemidinae</taxon>
        <taxon>Tanacetum</taxon>
    </lineage>
</organism>
<keyword evidence="2" id="KW-1185">Reference proteome</keyword>
<sequence length="153" mass="17250">MMSSTNFESCVLPRPLVPALANYRAFFKRFNAAVGLSWSSNPYRTRGIANDVIQRMIFGPSSEMIWWYINLVGSAELTFTMDDDCANLDLQMLTMKALVDGCFESIVVDKDVPRSLWLGASGPDLSCPGVLMKSRGPELMRYRSIRLMPSHRM</sequence>